<feature type="compositionally biased region" description="Basic residues" evidence="5">
    <location>
        <begin position="73"/>
        <end position="82"/>
    </location>
</feature>
<protein>
    <submittedName>
        <fullName evidence="6">HAD family hydrolase</fullName>
    </submittedName>
</protein>
<comment type="similarity">
    <text evidence="1">Belongs to the HAD-like hydrolase superfamily. SerB family.</text>
</comment>
<evidence type="ECO:0000313" key="6">
    <source>
        <dbReference type="EMBL" id="KAB1988195.1"/>
    </source>
</evidence>
<dbReference type="InterPro" id="IPR050582">
    <property type="entry name" value="HAD-like_SerB"/>
</dbReference>
<dbReference type="GO" id="GO:0016787">
    <property type="term" value="F:hydrolase activity"/>
    <property type="evidence" value="ECO:0007669"/>
    <property type="project" value="UniProtKB-KW"/>
</dbReference>
<evidence type="ECO:0000256" key="4">
    <source>
        <dbReference type="ARBA" id="ARBA00022842"/>
    </source>
</evidence>
<dbReference type="InterPro" id="IPR023214">
    <property type="entry name" value="HAD_sf"/>
</dbReference>
<feature type="region of interest" description="Disordered" evidence="5">
    <location>
        <begin position="325"/>
        <end position="356"/>
    </location>
</feature>
<accession>A0A7J5DHR1</accession>
<dbReference type="PANTHER" id="PTHR43344:SF13">
    <property type="entry name" value="PHOSPHATASE RV3661-RELATED"/>
    <property type="match status" value="1"/>
</dbReference>
<keyword evidence="7" id="KW-1185">Reference proteome</keyword>
<evidence type="ECO:0000256" key="1">
    <source>
        <dbReference type="ARBA" id="ARBA00009184"/>
    </source>
</evidence>
<evidence type="ECO:0000256" key="3">
    <source>
        <dbReference type="ARBA" id="ARBA00022801"/>
    </source>
</evidence>
<dbReference type="CDD" id="cd02612">
    <property type="entry name" value="HAD_PGPPase"/>
    <property type="match status" value="1"/>
</dbReference>
<dbReference type="NCBIfam" id="TIGR01488">
    <property type="entry name" value="HAD-SF-IB"/>
    <property type="match status" value="1"/>
</dbReference>
<proteinExistence type="inferred from homology"/>
<feature type="compositionally biased region" description="Basic and acidic residues" evidence="5">
    <location>
        <begin position="7"/>
        <end position="37"/>
    </location>
</feature>
<feature type="compositionally biased region" description="Basic and acidic residues" evidence="5">
    <location>
        <begin position="58"/>
        <end position="70"/>
    </location>
</feature>
<keyword evidence="2" id="KW-0479">Metal-binding</keyword>
<dbReference type="Pfam" id="PF12710">
    <property type="entry name" value="HAD"/>
    <property type="match status" value="1"/>
</dbReference>
<dbReference type="InterPro" id="IPR036412">
    <property type="entry name" value="HAD-like_sf"/>
</dbReference>
<keyword evidence="3 6" id="KW-0378">Hydrolase</keyword>
<evidence type="ECO:0000256" key="2">
    <source>
        <dbReference type="ARBA" id="ARBA00022723"/>
    </source>
</evidence>
<reference evidence="6 7" key="1">
    <citation type="submission" date="2019-09" db="EMBL/GenBank/DDBJ databases">
        <title>Isolation and identification of active actinomycetes.</title>
        <authorList>
            <person name="Yu Z."/>
            <person name="Han C."/>
            <person name="Yu B."/>
        </authorList>
    </citation>
    <scope>NUCLEOTIDE SEQUENCE [LARGE SCALE GENOMIC DNA]</scope>
    <source>
        <strain evidence="6 7">NEAU-H2</strain>
    </source>
</reference>
<dbReference type="InterPro" id="IPR006385">
    <property type="entry name" value="HAD_hydro_SerB1"/>
</dbReference>
<dbReference type="PANTHER" id="PTHR43344">
    <property type="entry name" value="PHOSPHOSERINE PHOSPHATASE"/>
    <property type="match status" value="1"/>
</dbReference>
<evidence type="ECO:0000256" key="5">
    <source>
        <dbReference type="SAM" id="MobiDB-lite"/>
    </source>
</evidence>
<evidence type="ECO:0000313" key="7">
    <source>
        <dbReference type="Proteomes" id="UP000442990"/>
    </source>
</evidence>
<comment type="caution">
    <text evidence="6">The sequence shown here is derived from an EMBL/GenBank/DDBJ whole genome shotgun (WGS) entry which is preliminary data.</text>
</comment>
<organism evidence="6 7">
    <name type="scientific">Streptomyces triticiradicis</name>
    <dbReference type="NCBI Taxonomy" id="2651189"/>
    <lineage>
        <taxon>Bacteria</taxon>
        <taxon>Bacillati</taxon>
        <taxon>Actinomycetota</taxon>
        <taxon>Actinomycetes</taxon>
        <taxon>Kitasatosporales</taxon>
        <taxon>Streptomycetaceae</taxon>
        <taxon>Streptomyces</taxon>
    </lineage>
</organism>
<name>A0A7J5DHR1_9ACTN</name>
<dbReference type="Gene3D" id="1.20.1440.100">
    <property type="entry name" value="SG protein - dephosphorylation function"/>
    <property type="match status" value="1"/>
</dbReference>
<dbReference type="GO" id="GO:0046872">
    <property type="term" value="F:metal ion binding"/>
    <property type="evidence" value="ECO:0007669"/>
    <property type="project" value="UniProtKB-KW"/>
</dbReference>
<dbReference type="Gene3D" id="3.40.50.1000">
    <property type="entry name" value="HAD superfamily/HAD-like"/>
    <property type="match status" value="1"/>
</dbReference>
<dbReference type="Proteomes" id="UP000442990">
    <property type="component" value="Unassembled WGS sequence"/>
</dbReference>
<keyword evidence="4" id="KW-0460">Magnesium</keyword>
<sequence>MVQGLLRRADRARRLPEGRAESHLRARHEGDRLPDRRHPGHRPHPACAARARLRFRRGRDPAEPPEDRPGQARGHRGARGRRGVPAAHRVAGRRRTRRGGEGGAEPMTGRTHAGAAFFDVDETLIAVKSMFRFLRYHLAAIGSPPAAYSEVTDELRALVAAGASREEVMRAHYRVYAGQRAADLSATGREWFRHELGAGDLFLPAGLRAFREHDRRGDLTVLVSGSFAPCLDPLADRLGATAVLATRLETVDGVHTGELTTLMLGQDKADATRAFLREHAIAPADCSAYGDHASDLPMLLAVGHPVVVGEDPELVKHAAARGWRRLPGREGSPAAATTAEDGAGISPARPRAGWHR</sequence>
<gene>
    <name evidence="6" type="ORF">F8144_13285</name>
</gene>
<feature type="region of interest" description="Disordered" evidence="5">
    <location>
        <begin position="1"/>
        <end position="108"/>
    </location>
</feature>
<dbReference type="SUPFAM" id="SSF56784">
    <property type="entry name" value="HAD-like"/>
    <property type="match status" value="1"/>
</dbReference>
<dbReference type="AlphaFoldDB" id="A0A7J5DHR1"/>
<dbReference type="EMBL" id="WBKG01000009">
    <property type="protein sequence ID" value="KAB1988195.1"/>
    <property type="molecule type" value="Genomic_DNA"/>
</dbReference>
<dbReference type="NCBIfam" id="TIGR01490">
    <property type="entry name" value="HAD-SF-IB-hyp1"/>
    <property type="match status" value="1"/>
</dbReference>